<feature type="compositionally biased region" description="Polar residues" evidence="1">
    <location>
        <begin position="75"/>
        <end position="86"/>
    </location>
</feature>
<sequence length="156" mass="17305">MVEGRVAHQPDQGLAERVGSTQNGVHQGSTDTGSLPVRENAQGPETKSRLGIDMGTGSDHVADHEVVLDRDQRQLRNPTGIVSQPRDQGRFARISTRLRRRCAVRDATERGGRDRTDHLDIIGKFTSNHHHGTIGLFADPRQRLSRLAMESIGRHH</sequence>
<feature type="region of interest" description="Disordered" evidence="1">
    <location>
        <begin position="1"/>
        <end position="87"/>
    </location>
</feature>
<dbReference type="AlphaFoldDB" id="A0A917T0E5"/>
<comment type="caution">
    <text evidence="2">The sequence shown here is derived from an EMBL/GenBank/DDBJ whole genome shotgun (WGS) entry which is preliminary data.</text>
</comment>
<keyword evidence="3" id="KW-1185">Reference proteome</keyword>
<evidence type="ECO:0000256" key="1">
    <source>
        <dbReference type="SAM" id="MobiDB-lite"/>
    </source>
</evidence>
<proteinExistence type="predicted"/>
<accession>A0A917T0E5</accession>
<evidence type="ECO:0000313" key="3">
    <source>
        <dbReference type="Proteomes" id="UP000642070"/>
    </source>
</evidence>
<feature type="compositionally biased region" description="Basic and acidic residues" evidence="1">
    <location>
        <begin position="60"/>
        <end position="74"/>
    </location>
</feature>
<organism evidence="2 3">
    <name type="scientific">Dactylosporangium sucinum</name>
    <dbReference type="NCBI Taxonomy" id="1424081"/>
    <lineage>
        <taxon>Bacteria</taxon>
        <taxon>Bacillati</taxon>
        <taxon>Actinomycetota</taxon>
        <taxon>Actinomycetes</taxon>
        <taxon>Micromonosporales</taxon>
        <taxon>Micromonosporaceae</taxon>
        <taxon>Dactylosporangium</taxon>
    </lineage>
</organism>
<dbReference type="Proteomes" id="UP000642070">
    <property type="component" value="Unassembled WGS sequence"/>
</dbReference>
<evidence type="ECO:0000313" key="2">
    <source>
        <dbReference type="EMBL" id="GGM04820.1"/>
    </source>
</evidence>
<reference evidence="2" key="1">
    <citation type="journal article" date="2014" name="Int. J. Syst. Evol. Microbiol.">
        <title>Complete genome sequence of Corynebacterium casei LMG S-19264T (=DSM 44701T), isolated from a smear-ripened cheese.</title>
        <authorList>
            <consortium name="US DOE Joint Genome Institute (JGI-PGF)"/>
            <person name="Walter F."/>
            <person name="Albersmeier A."/>
            <person name="Kalinowski J."/>
            <person name="Ruckert C."/>
        </authorList>
    </citation>
    <scope>NUCLEOTIDE SEQUENCE</scope>
    <source>
        <strain evidence="2">JCM 19831</strain>
    </source>
</reference>
<feature type="compositionally biased region" description="Polar residues" evidence="1">
    <location>
        <begin position="19"/>
        <end position="33"/>
    </location>
</feature>
<reference evidence="2" key="2">
    <citation type="submission" date="2020-09" db="EMBL/GenBank/DDBJ databases">
        <authorList>
            <person name="Sun Q."/>
            <person name="Ohkuma M."/>
        </authorList>
    </citation>
    <scope>NUCLEOTIDE SEQUENCE</scope>
    <source>
        <strain evidence="2">JCM 19831</strain>
    </source>
</reference>
<name>A0A917T0E5_9ACTN</name>
<dbReference type="EMBL" id="BMPI01000001">
    <property type="protein sequence ID" value="GGM04820.1"/>
    <property type="molecule type" value="Genomic_DNA"/>
</dbReference>
<protein>
    <submittedName>
        <fullName evidence="2">Uncharacterized protein</fullName>
    </submittedName>
</protein>
<gene>
    <name evidence="2" type="ORF">GCM10007977_002480</name>
</gene>